<dbReference type="SUPFAM" id="SSF50978">
    <property type="entry name" value="WD40 repeat-like"/>
    <property type="match status" value="1"/>
</dbReference>
<dbReference type="WBParaSite" id="PEQ_0000226101-mRNA-1">
    <property type="protein sequence ID" value="PEQ_0000226101-mRNA-1"/>
    <property type="gene ID" value="PEQ_0000226101"/>
</dbReference>
<evidence type="ECO:0000313" key="1">
    <source>
        <dbReference type="Proteomes" id="UP000887564"/>
    </source>
</evidence>
<name>A0A914R721_PAREQ</name>
<evidence type="ECO:0000313" key="2">
    <source>
        <dbReference type="WBParaSite" id="PEQ_0000226101-mRNA-1"/>
    </source>
</evidence>
<accession>A0A914R721</accession>
<organism evidence="1 2">
    <name type="scientific">Parascaris equorum</name>
    <name type="common">Equine roundworm</name>
    <dbReference type="NCBI Taxonomy" id="6256"/>
    <lineage>
        <taxon>Eukaryota</taxon>
        <taxon>Metazoa</taxon>
        <taxon>Ecdysozoa</taxon>
        <taxon>Nematoda</taxon>
        <taxon>Chromadorea</taxon>
        <taxon>Rhabditida</taxon>
        <taxon>Spirurina</taxon>
        <taxon>Ascaridomorpha</taxon>
        <taxon>Ascaridoidea</taxon>
        <taxon>Ascarididae</taxon>
        <taxon>Parascaris</taxon>
    </lineage>
</organism>
<protein>
    <submittedName>
        <fullName evidence="2">Uncharacterized protein</fullName>
    </submittedName>
</protein>
<proteinExistence type="predicted"/>
<dbReference type="AlphaFoldDB" id="A0A914R721"/>
<sequence>MHKIRTKEFSASLSDPQDVCLMPNKGLAVADQDLGVFVFSINGELRKNFNQLAGAGSLCYNSVLDQLAIVRYNGDVNSEDAKYELCTVNSNIELETLTFKLPDSPKVKAGYVRWIESIPETGNYLITTGDSSVAAVWMFNVKW</sequence>
<reference evidence="2" key="1">
    <citation type="submission" date="2022-11" db="UniProtKB">
        <authorList>
            <consortium name="WormBaseParasite"/>
        </authorList>
    </citation>
    <scope>IDENTIFICATION</scope>
</reference>
<keyword evidence="1" id="KW-1185">Reference proteome</keyword>
<dbReference type="Proteomes" id="UP000887564">
    <property type="component" value="Unplaced"/>
</dbReference>
<dbReference type="InterPro" id="IPR036322">
    <property type="entry name" value="WD40_repeat_dom_sf"/>
</dbReference>